<dbReference type="AlphaFoldDB" id="A0A0M6YP30"/>
<keyword evidence="4" id="KW-1185">Reference proteome</keyword>
<dbReference type="InterPro" id="IPR009597">
    <property type="entry name" value="DUF1206"/>
</dbReference>
<evidence type="ECO:0000259" key="2">
    <source>
        <dbReference type="Pfam" id="PF06724"/>
    </source>
</evidence>
<name>A0A0M6YP30_9RHOB</name>
<dbReference type="Proteomes" id="UP000049222">
    <property type="component" value="Unassembled WGS sequence"/>
</dbReference>
<accession>A0A0M6YP30</accession>
<organism evidence="3 4">
    <name type="scientific">Jannaschia donghaensis</name>
    <dbReference type="NCBI Taxonomy" id="420998"/>
    <lineage>
        <taxon>Bacteria</taxon>
        <taxon>Pseudomonadati</taxon>
        <taxon>Pseudomonadota</taxon>
        <taxon>Alphaproteobacteria</taxon>
        <taxon>Rhodobacterales</taxon>
        <taxon>Roseobacteraceae</taxon>
        <taxon>Jannaschia</taxon>
    </lineage>
</organism>
<sequence>MADLKWTIPVMRAGYAGRGVTYLAVAGLSLWGIWQGGQAQGTSSALKSLSESTWGVAVLWLIAIGLFAYCIWRGIDAAEDLEDEGSDAKGMVARTGMIVTGLIHGALGALALSLALGLGLSSGGGESGGGGGGISGIVSTVLGWPGGAWIIGLGGLATIGAGIYYVIKGWKAKYRQKLRANHFTQNWDWALRAGVIAQGILIVIVGCFLVAAGLNGNPEEAGGMGKAFEWLYTQPFGKFLVIAICVGLLGFAFFCFVNAAYRIIPKVAGDDIETLGKKMKAKAKSAAA</sequence>
<feature type="transmembrane region" description="Helical" evidence="1">
    <location>
        <begin position="15"/>
        <end position="34"/>
    </location>
</feature>
<feature type="transmembrane region" description="Helical" evidence="1">
    <location>
        <begin position="239"/>
        <end position="261"/>
    </location>
</feature>
<reference evidence="3 4" key="1">
    <citation type="submission" date="2015-07" db="EMBL/GenBank/DDBJ databases">
        <authorList>
            <person name="Noorani M."/>
        </authorList>
    </citation>
    <scope>NUCLEOTIDE SEQUENCE [LARGE SCALE GENOMIC DNA]</scope>
    <source>
        <strain evidence="3 4">CECT 7802</strain>
    </source>
</reference>
<feature type="transmembrane region" description="Helical" evidence="1">
    <location>
        <begin position="96"/>
        <end position="120"/>
    </location>
</feature>
<feature type="domain" description="DUF1206" evidence="2">
    <location>
        <begin position="13"/>
        <end position="78"/>
    </location>
</feature>
<keyword evidence="1" id="KW-0472">Membrane</keyword>
<evidence type="ECO:0000256" key="1">
    <source>
        <dbReference type="SAM" id="Phobius"/>
    </source>
</evidence>
<dbReference type="OrthoDB" id="5702018at2"/>
<keyword evidence="1" id="KW-0812">Transmembrane</keyword>
<proteinExistence type="predicted"/>
<feature type="transmembrane region" description="Helical" evidence="1">
    <location>
        <begin position="148"/>
        <end position="168"/>
    </location>
</feature>
<dbReference type="RefSeq" id="WP_055086516.1">
    <property type="nucleotide sequence ID" value="NZ_CXSU01000012.1"/>
</dbReference>
<dbReference type="EMBL" id="CXSU01000012">
    <property type="protein sequence ID" value="CTQ50776.1"/>
    <property type="molecule type" value="Genomic_DNA"/>
</dbReference>
<dbReference type="STRING" id="420998.JDO7802_02804"/>
<keyword evidence="1" id="KW-1133">Transmembrane helix</keyword>
<feature type="transmembrane region" description="Helical" evidence="1">
    <location>
        <begin position="54"/>
        <end position="75"/>
    </location>
</feature>
<gene>
    <name evidence="3" type="ORF">JDO7802_02804</name>
</gene>
<feature type="domain" description="DUF1206" evidence="2">
    <location>
        <begin position="193"/>
        <end position="262"/>
    </location>
</feature>
<evidence type="ECO:0000313" key="4">
    <source>
        <dbReference type="Proteomes" id="UP000049222"/>
    </source>
</evidence>
<evidence type="ECO:0000313" key="3">
    <source>
        <dbReference type="EMBL" id="CTQ50776.1"/>
    </source>
</evidence>
<dbReference type="Pfam" id="PF06724">
    <property type="entry name" value="DUF1206"/>
    <property type="match status" value="3"/>
</dbReference>
<protein>
    <recommendedName>
        <fullName evidence="2">DUF1206 domain-containing protein</fullName>
    </recommendedName>
</protein>
<feature type="transmembrane region" description="Helical" evidence="1">
    <location>
        <begin position="189"/>
        <end position="214"/>
    </location>
</feature>
<feature type="domain" description="DUF1206" evidence="2">
    <location>
        <begin position="96"/>
        <end position="171"/>
    </location>
</feature>